<dbReference type="SUPFAM" id="SSF51126">
    <property type="entry name" value="Pectin lyase-like"/>
    <property type="match status" value="2"/>
</dbReference>
<accession>A0A835XMU7</accession>
<dbReference type="GO" id="GO:0000724">
    <property type="term" value="P:double-strand break repair via homologous recombination"/>
    <property type="evidence" value="ECO:0007669"/>
    <property type="project" value="TreeGrafter"/>
</dbReference>
<evidence type="ECO:0000313" key="3">
    <source>
        <dbReference type="EMBL" id="KAG2486978.1"/>
    </source>
</evidence>
<feature type="compositionally biased region" description="Polar residues" evidence="1">
    <location>
        <begin position="935"/>
        <end position="944"/>
    </location>
</feature>
<evidence type="ECO:0000313" key="4">
    <source>
        <dbReference type="Proteomes" id="UP000612055"/>
    </source>
</evidence>
<feature type="transmembrane region" description="Helical" evidence="2">
    <location>
        <begin position="807"/>
        <end position="829"/>
    </location>
</feature>
<keyword evidence="4" id="KW-1185">Reference proteome</keyword>
<feature type="transmembrane region" description="Helical" evidence="2">
    <location>
        <begin position="1092"/>
        <end position="1113"/>
    </location>
</feature>
<gene>
    <name evidence="3" type="ORF">HYH03_014351</name>
</gene>
<dbReference type="GO" id="GO:0043130">
    <property type="term" value="F:ubiquitin binding"/>
    <property type="evidence" value="ECO:0007669"/>
    <property type="project" value="TreeGrafter"/>
</dbReference>
<keyword evidence="2" id="KW-1133">Transmembrane helix</keyword>
<name>A0A835XMU7_9CHLO</name>
<sequence>MVGRGGSLYVSAQQARTQSAAGLSIEGTLFRSSTAGSGGGGAVFVNVSSGGCAAVDATAQACLSVTLRNTSFLNCSAALGGDGGGLAATLSGPSLALTACRFEGCSAERGRGGGAFVESTGITSVSDTQFVSNAAGVDPLSGGGGGGGLAWTFAAAGVGQLAAPGLELSNCLFFNNSVGSGSQGAAGQSVGGGGGLLAGPAAGLSASVAVSLSRFKGNFAPAGGGASVMAISTATVLNCSFDSNQATSTGGGLLLQGVQQAWLEHVGFTSNAAAVGGGLCVSTGASQQQTSTARSLLSSAPGNAIALVLADFFLNNNTAYKVSGPASPTLLYAGYGGGIFLSLSVAAALIRGSFQGNSASEFGPGVATLQDMGSCSRGDQQLGRSNPSPSAMVELINAAGELVTEHPTAGAYLSFGASGGFGALQSTPAVVAPLFLGYAFWEVALFRGWVGSGYRLNVTVRFTDTTAAEMEITPLSLEVELMPCPLGSSIQAGPAARPDQTSCQPCRALQFSLWVDPRNSSSNAVESFSNATLAAILEKGVCHPCPSDAYCPGGAVVVPLAGFWQSAANSTLMQRCFIREACTPSPLSQPVNLSPIGSPASSASGASASAAADVPSAPLVACQQAWYASQPPGARVLASLNASGSGEACLLWGEGSANYSSVVLYTEQQCAPSYSGRLCATCQPGSYLTTVFACKGCSTQGATVVLGIVALLATTALILFTAWIIYNNDYMRAETGPVSASDKLLVLITHMQYLIIIARLNLSWPDVITRMASALSALTGIPSLTFPVTCLLSGLDSAGQARAQYAWSFLSPIIATLLAMVLWSLRYAFYNQSLLRRGARSKDVEEKRRRWATNTLASLQPCDSGAISAIPSKAGSTTAAPVLSRGSEDSGVKQPSAQQPLAASPSLQPQQSESTAHKPAAATKVPSTRLEGKPSVQTSRLSGLSASLRKSTRVFTTVEPSAAIVHLDQGVSLPRQLVLLLLVAITILYPGLAHASLSSFACRRLDTGAGPYPETQQATWRYGYWLSDMNQECYLGVHRSFYAPLGAVCVFVFCIAPPLGILVLVLRRRKKLGQPKTRAVYGFLYHRYREDFYFFESVKQLQVLMLVLVNVFANAIFQYQQALLLLCVLLCIGVVNMSCRALRAKLLVLLEYLSLMVLALSITLGLFFVGGGAGSEMGLDSQAAEDAVAVIILVLNSSLLVALALVIAWPALVRLWRPAQKPRDPTPSTQGQQQGEDDAEAQQDPPPLQGTQSGQSNAALSGTAESPTAAGALGKKSEQPGSGDPRDPQGAEAGLNPQVSIHVTQVSGVP</sequence>
<feature type="transmembrane region" description="Helical" evidence="2">
    <location>
        <begin position="774"/>
        <end position="795"/>
    </location>
</feature>
<evidence type="ECO:0000256" key="1">
    <source>
        <dbReference type="SAM" id="MobiDB-lite"/>
    </source>
</evidence>
<feature type="compositionally biased region" description="Polar residues" evidence="1">
    <location>
        <begin position="893"/>
        <end position="914"/>
    </location>
</feature>
<dbReference type="Proteomes" id="UP000612055">
    <property type="component" value="Unassembled WGS sequence"/>
</dbReference>
<evidence type="ECO:0000256" key="2">
    <source>
        <dbReference type="SAM" id="Phobius"/>
    </source>
</evidence>
<dbReference type="OrthoDB" id="547225at2759"/>
<reference evidence="3" key="1">
    <citation type="journal article" date="2020" name="bioRxiv">
        <title>Comparative genomics of Chlamydomonas.</title>
        <authorList>
            <person name="Craig R.J."/>
            <person name="Hasan A.R."/>
            <person name="Ness R.W."/>
            <person name="Keightley P.D."/>
        </authorList>
    </citation>
    <scope>NUCLEOTIDE SEQUENCE</scope>
    <source>
        <strain evidence="3">CCAP 11/70</strain>
    </source>
</reference>
<comment type="caution">
    <text evidence="3">The sequence shown here is derived from an EMBL/GenBank/DDBJ whole genome shotgun (WGS) entry which is preliminary data.</text>
</comment>
<keyword evidence="2" id="KW-0472">Membrane</keyword>
<feature type="region of interest" description="Disordered" evidence="1">
    <location>
        <begin position="878"/>
        <end position="944"/>
    </location>
</feature>
<feature type="region of interest" description="Disordered" evidence="1">
    <location>
        <begin position="1219"/>
        <end position="1310"/>
    </location>
</feature>
<feature type="compositionally biased region" description="Polar residues" evidence="1">
    <location>
        <begin position="1297"/>
        <end position="1310"/>
    </location>
</feature>
<feature type="transmembrane region" description="Helical" evidence="2">
    <location>
        <begin position="744"/>
        <end position="762"/>
    </location>
</feature>
<feature type="compositionally biased region" description="Polar residues" evidence="1">
    <location>
        <begin position="1249"/>
        <end position="1266"/>
    </location>
</feature>
<proteinExistence type="predicted"/>
<protein>
    <recommendedName>
        <fullName evidence="5">TRP C-terminal domain-containing protein</fullName>
    </recommendedName>
</protein>
<dbReference type="PANTHER" id="PTHR19862:SF14">
    <property type="entry name" value="WD REPEAT-CONTAINING PROTEIN 48"/>
    <property type="match status" value="1"/>
</dbReference>
<dbReference type="InterPro" id="IPR051246">
    <property type="entry name" value="WDR48"/>
</dbReference>
<feature type="transmembrane region" description="Helical" evidence="2">
    <location>
        <begin position="977"/>
        <end position="997"/>
    </location>
</feature>
<dbReference type="EMBL" id="JAEHOE010000103">
    <property type="protein sequence ID" value="KAG2486978.1"/>
    <property type="molecule type" value="Genomic_DNA"/>
</dbReference>
<organism evidence="3 4">
    <name type="scientific">Edaphochlamys debaryana</name>
    <dbReference type="NCBI Taxonomy" id="47281"/>
    <lineage>
        <taxon>Eukaryota</taxon>
        <taxon>Viridiplantae</taxon>
        <taxon>Chlorophyta</taxon>
        <taxon>core chlorophytes</taxon>
        <taxon>Chlorophyceae</taxon>
        <taxon>CS clade</taxon>
        <taxon>Chlamydomonadales</taxon>
        <taxon>Chlamydomonadales incertae sedis</taxon>
        <taxon>Edaphochlamys</taxon>
    </lineage>
</organism>
<feature type="transmembrane region" description="Helical" evidence="2">
    <location>
        <begin position="1041"/>
        <end position="1066"/>
    </location>
</feature>
<dbReference type="InterPro" id="IPR011050">
    <property type="entry name" value="Pectin_lyase_fold/virulence"/>
</dbReference>
<feature type="transmembrane region" description="Helical" evidence="2">
    <location>
        <begin position="1146"/>
        <end position="1168"/>
    </location>
</feature>
<feature type="transmembrane region" description="Helical" evidence="2">
    <location>
        <begin position="1188"/>
        <end position="1213"/>
    </location>
</feature>
<feature type="transmembrane region" description="Helical" evidence="2">
    <location>
        <begin position="1119"/>
        <end position="1139"/>
    </location>
</feature>
<feature type="transmembrane region" description="Helical" evidence="2">
    <location>
        <begin position="704"/>
        <end position="724"/>
    </location>
</feature>
<evidence type="ECO:0008006" key="5">
    <source>
        <dbReference type="Google" id="ProtNLM"/>
    </source>
</evidence>
<dbReference type="PANTHER" id="PTHR19862">
    <property type="entry name" value="WD REPEAT-CONTAINING PROTEIN 48"/>
    <property type="match status" value="1"/>
</dbReference>
<keyword evidence="2" id="KW-0812">Transmembrane</keyword>